<feature type="region of interest" description="Disordered" evidence="1">
    <location>
        <begin position="138"/>
        <end position="159"/>
    </location>
</feature>
<evidence type="ECO:0000313" key="4">
    <source>
        <dbReference type="Proteomes" id="UP000016931"/>
    </source>
</evidence>
<dbReference type="Proteomes" id="UP000016931">
    <property type="component" value="Unassembled WGS sequence"/>
</dbReference>
<name>M3CFD4_SPHMS</name>
<evidence type="ECO:0000256" key="1">
    <source>
        <dbReference type="SAM" id="MobiDB-lite"/>
    </source>
</evidence>
<sequence>MVLAKQPMEGTHLVERMLHSDVSETPHPSGPPRLPLHHRGVWMLVSVIWSLKYLHLQPLPPIAATCDNANITVRFSYELAQKVHAIFLVPILCAFVLWLCCMCRRGLAGMAGHVRARLQARNPALPCTASHFRSQARQQRRRATRTYGNGSVSVPSGKRRDCQDDLDLLQVRPRQQLGELHLHLR</sequence>
<gene>
    <name evidence="3" type="ORF">SEPMUDRAFT_149179</name>
</gene>
<evidence type="ECO:0000256" key="2">
    <source>
        <dbReference type="SAM" id="Phobius"/>
    </source>
</evidence>
<protein>
    <submittedName>
        <fullName evidence="3">Uncharacterized protein</fullName>
    </submittedName>
</protein>
<dbReference type="RefSeq" id="XP_016760654.1">
    <property type="nucleotide sequence ID" value="XM_016905391.1"/>
</dbReference>
<dbReference type="HOGENOM" id="CLU_1462202_0_0_1"/>
<feature type="transmembrane region" description="Helical" evidence="2">
    <location>
        <begin position="83"/>
        <end position="101"/>
    </location>
</feature>
<dbReference type="AlphaFoldDB" id="M3CFD4"/>
<keyword evidence="4" id="KW-1185">Reference proteome</keyword>
<organism evidence="3 4">
    <name type="scientific">Sphaerulina musiva (strain SO2202)</name>
    <name type="common">Poplar stem canker fungus</name>
    <name type="synonym">Septoria musiva</name>
    <dbReference type="NCBI Taxonomy" id="692275"/>
    <lineage>
        <taxon>Eukaryota</taxon>
        <taxon>Fungi</taxon>
        <taxon>Dikarya</taxon>
        <taxon>Ascomycota</taxon>
        <taxon>Pezizomycotina</taxon>
        <taxon>Dothideomycetes</taxon>
        <taxon>Dothideomycetidae</taxon>
        <taxon>Mycosphaerellales</taxon>
        <taxon>Mycosphaerellaceae</taxon>
        <taxon>Sphaerulina</taxon>
    </lineage>
</organism>
<dbReference type="GeneID" id="27902528"/>
<dbReference type="EMBL" id="KB456264">
    <property type="protein sequence ID" value="EMF12533.1"/>
    <property type="molecule type" value="Genomic_DNA"/>
</dbReference>
<reference evidence="3 4" key="1">
    <citation type="journal article" date="2012" name="PLoS Pathog.">
        <title>Diverse lifestyles and strategies of plant pathogenesis encoded in the genomes of eighteen Dothideomycetes fungi.</title>
        <authorList>
            <person name="Ohm R.A."/>
            <person name="Feau N."/>
            <person name="Henrissat B."/>
            <person name="Schoch C.L."/>
            <person name="Horwitz B.A."/>
            <person name="Barry K.W."/>
            <person name="Condon B.J."/>
            <person name="Copeland A.C."/>
            <person name="Dhillon B."/>
            <person name="Glaser F."/>
            <person name="Hesse C.N."/>
            <person name="Kosti I."/>
            <person name="LaButti K."/>
            <person name="Lindquist E.A."/>
            <person name="Lucas S."/>
            <person name="Salamov A.A."/>
            <person name="Bradshaw R.E."/>
            <person name="Ciuffetti L."/>
            <person name="Hamelin R.C."/>
            <person name="Kema G.H.J."/>
            <person name="Lawrence C."/>
            <person name="Scott J.A."/>
            <person name="Spatafora J.W."/>
            <person name="Turgeon B.G."/>
            <person name="de Wit P.J.G.M."/>
            <person name="Zhong S."/>
            <person name="Goodwin S.B."/>
            <person name="Grigoriev I.V."/>
        </authorList>
    </citation>
    <scope>NUCLEOTIDE SEQUENCE [LARGE SCALE GENOMIC DNA]</scope>
    <source>
        <strain evidence="3 4">SO2202</strain>
    </source>
</reference>
<evidence type="ECO:0000313" key="3">
    <source>
        <dbReference type="EMBL" id="EMF12533.1"/>
    </source>
</evidence>
<keyword evidence="2" id="KW-0472">Membrane</keyword>
<proteinExistence type="predicted"/>
<accession>M3CFD4</accession>
<keyword evidence="2" id="KW-1133">Transmembrane helix</keyword>
<keyword evidence="2" id="KW-0812">Transmembrane</keyword>